<sequence length="63" mass="7063">MTNAIRPYDSTSLLGKDEVQTVSKRQGMVEILWHSQTKGRETENTNFDLEPADVATEVCHAGR</sequence>
<feature type="non-terminal residue" evidence="1">
    <location>
        <position position="63"/>
    </location>
</feature>
<evidence type="ECO:0000313" key="2">
    <source>
        <dbReference type="Proteomes" id="UP000184076"/>
    </source>
</evidence>
<keyword evidence="2" id="KW-1185">Reference proteome</keyword>
<dbReference type="Proteomes" id="UP000184076">
    <property type="component" value="Unassembled WGS sequence"/>
</dbReference>
<protein>
    <submittedName>
        <fullName evidence="1">Uncharacterized protein</fullName>
    </submittedName>
</protein>
<name>A0A1M5IJP1_9BACT</name>
<dbReference type="EMBL" id="FQVB01000057">
    <property type="protein sequence ID" value="SHG28269.1"/>
    <property type="molecule type" value="Genomic_DNA"/>
</dbReference>
<accession>A0A1M5IJP1</accession>
<evidence type="ECO:0000313" key="1">
    <source>
        <dbReference type="EMBL" id="SHG28269.1"/>
    </source>
</evidence>
<dbReference type="AlphaFoldDB" id="A0A1M5IJP1"/>
<organism evidence="1 2">
    <name type="scientific">Desulfacinum infernum DSM 9756</name>
    <dbReference type="NCBI Taxonomy" id="1121391"/>
    <lineage>
        <taxon>Bacteria</taxon>
        <taxon>Pseudomonadati</taxon>
        <taxon>Thermodesulfobacteriota</taxon>
        <taxon>Syntrophobacteria</taxon>
        <taxon>Syntrophobacterales</taxon>
        <taxon>Syntrophobacteraceae</taxon>
        <taxon>Desulfacinum</taxon>
    </lineage>
</organism>
<reference evidence="2" key="1">
    <citation type="submission" date="2016-11" db="EMBL/GenBank/DDBJ databases">
        <authorList>
            <person name="Varghese N."/>
            <person name="Submissions S."/>
        </authorList>
    </citation>
    <scope>NUCLEOTIDE SEQUENCE [LARGE SCALE GENOMIC DNA]</scope>
    <source>
        <strain evidence="2">DSM 9756</strain>
    </source>
</reference>
<proteinExistence type="predicted"/>
<gene>
    <name evidence="1" type="ORF">SAMN02745206_03608</name>
</gene>